<dbReference type="InterPro" id="IPR036388">
    <property type="entry name" value="WH-like_DNA-bd_sf"/>
</dbReference>
<dbReference type="Gene3D" id="1.10.1740.10">
    <property type="match status" value="1"/>
</dbReference>
<keyword evidence="8" id="KW-1185">Reference proteome</keyword>
<evidence type="ECO:0000256" key="1">
    <source>
        <dbReference type="ARBA" id="ARBA00010641"/>
    </source>
</evidence>
<feature type="domain" description="RNA polymerase sigma factor 70 region 4 type 2" evidence="6">
    <location>
        <begin position="96"/>
        <end position="148"/>
    </location>
</feature>
<dbReference type="InterPro" id="IPR007627">
    <property type="entry name" value="RNA_pol_sigma70_r2"/>
</dbReference>
<dbReference type="Pfam" id="PF08281">
    <property type="entry name" value="Sigma70_r4_2"/>
    <property type="match status" value="1"/>
</dbReference>
<accession>A0ABR8XNI1</accession>
<dbReference type="PANTHER" id="PTHR43133">
    <property type="entry name" value="RNA POLYMERASE ECF-TYPE SIGMA FACTO"/>
    <property type="match status" value="1"/>
</dbReference>
<evidence type="ECO:0000256" key="4">
    <source>
        <dbReference type="ARBA" id="ARBA00023163"/>
    </source>
</evidence>
<dbReference type="Proteomes" id="UP000600565">
    <property type="component" value="Unassembled WGS sequence"/>
</dbReference>
<evidence type="ECO:0000259" key="6">
    <source>
        <dbReference type="Pfam" id="PF08281"/>
    </source>
</evidence>
<sequence length="158" mass="19088">MRREVFENNYDAIYKYIRYLTNDPELTHDLLQETFYRFYHKNYTEHERTYLLKIARNLVYDHYRRKKIVGFFQLKSDPIATEALPDEVIERNAEIEKLYCALQQIKWSYREVVILRYIEEYSVKETSMILNCSEVKVKNNTARGLKALRVMLGGEKDV</sequence>
<organism evidence="7 8">
    <name type="scientific">Solibacillus merdavium</name>
    <dbReference type="NCBI Taxonomy" id="2762218"/>
    <lineage>
        <taxon>Bacteria</taxon>
        <taxon>Bacillati</taxon>
        <taxon>Bacillota</taxon>
        <taxon>Bacilli</taxon>
        <taxon>Bacillales</taxon>
        <taxon>Caryophanaceae</taxon>
        <taxon>Solibacillus</taxon>
    </lineage>
</organism>
<keyword evidence="3" id="KW-0731">Sigma factor</keyword>
<evidence type="ECO:0000256" key="2">
    <source>
        <dbReference type="ARBA" id="ARBA00023015"/>
    </source>
</evidence>
<dbReference type="SUPFAM" id="SSF88946">
    <property type="entry name" value="Sigma2 domain of RNA polymerase sigma factors"/>
    <property type="match status" value="1"/>
</dbReference>
<dbReference type="SUPFAM" id="SSF88659">
    <property type="entry name" value="Sigma3 and sigma4 domains of RNA polymerase sigma factors"/>
    <property type="match status" value="1"/>
</dbReference>
<evidence type="ECO:0000313" key="7">
    <source>
        <dbReference type="EMBL" id="MBD8033481.1"/>
    </source>
</evidence>
<evidence type="ECO:0000313" key="8">
    <source>
        <dbReference type="Proteomes" id="UP000600565"/>
    </source>
</evidence>
<dbReference type="InterPro" id="IPR039425">
    <property type="entry name" value="RNA_pol_sigma-70-like"/>
</dbReference>
<dbReference type="InterPro" id="IPR013325">
    <property type="entry name" value="RNA_pol_sigma_r2"/>
</dbReference>
<comment type="similarity">
    <text evidence="1">Belongs to the sigma-70 factor family. ECF subfamily.</text>
</comment>
<dbReference type="NCBIfam" id="TIGR02937">
    <property type="entry name" value="sigma70-ECF"/>
    <property type="match status" value="1"/>
</dbReference>
<feature type="domain" description="RNA polymerase sigma-70 region 2" evidence="5">
    <location>
        <begin position="6"/>
        <end position="67"/>
    </location>
</feature>
<dbReference type="InterPro" id="IPR014284">
    <property type="entry name" value="RNA_pol_sigma-70_dom"/>
</dbReference>
<keyword evidence="2" id="KW-0805">Transcription regulation</keyword>
<dbReference type="InterPro" id="IPR013324">
    <property type="entry name" value="RNA_pol_sigma_r3/r4-like"/>
</dbReference>
<protein>
    <submittedName>
        <fullName evidence="7">Sigma-70 family RNA polymerase sigma factor</fullName>
    </submittedName>
</protein>
<dbReference type="Gene3D" id="1.10.10.10">
    <property type="entry name" value="Winged helix-like DNA-binding domain superfamily/Winged helix DNA-binding domain"/>
    <property type="match status" value="1"/>
</dbReference>
<dbReference type="PANTHER" id="PTHR43133:SF60">
    <property type="entry name" value="RNA POLYMERASE SIGMA FACTOR SIGV"/>
    <property type="match status" value="1"/>
</dbReference>
<dbReference type="EMBL" id="JACSPW010000008">
    <property type="protein sequence ID" value="MBD8033481.1"/>
    <property type="molecule type" value="Genomic_DNA"/>
</dbReference>
<keyword evidence="4" id="KW-0804">Transcription</keyword>
<evidence type="ECO:0000259" key="5">
    <source>
        <dbReference type="Pfam" id="PF04542"/>
    </source>
</evidence>
<dbReference type="RefSeq" id="WP_191704031.1">
    <property type="nucleotide sequence ID" value="NZ_JACSPW010000008.1"/>
</dbReference>
<proteinExistence type="inferred from homology"/>
<gene>
    <name evidence="7" type="ORF">H9632_10400</name>
</gene>
<name>A0ABR8XNI1_9BACL</name>
<evidence type="ECO:0000256" key="3">
    <source>
        <dbReference type="ARBA" id="ARBA00023082"/>
    </source>
</evidence>
<reference evidence="7 8" key="1">
    <citation type="submission" date="2020-08" db="EMBL/GenBank/DDBJ databases">
        <title>A Genomic Blueprint of the Chicken Gut Microbiome.</title>
        <authorList>
            <person name="Gilroy R."/>
            <person name="Ravi A."/>
            <person name="Getino M."/>
            <person name="Pursley I."/>
            <person name="Horton D.L."/>
            <person name="Alikhan N.-F."/>
            <person name="Baker D."/>
            <person name="Gharbi K."/>
            <person name="Hall N."/>
            <person name="Watson M."/>
            <person name="Adriaenssens E.M."/>
            <person name="Foster-Nyarko E."/>
            <person name="Jarju S."/>
            <person name="Secka A."/>
            <person name="Antonio M."/>
            <person name="Oren A."/>
            <person name="Chaudhuri R."/>
            <person name="La Ragione R.M."/>
            <person name="Hildebrand F."/>
            <person name="Pallen M.J."/>
        </authorList>
    </citation>
    <scope>NUCLEOTIDE SEQUENCE [LARGE SCALE GENOMIC DNA]</scope>
    <source>
        <strain evidence="7 8">Sa1YVA6</strain>
    </source>
</reference>
<dbReference type="Pfam" id="PF04542">
    <property type="entry name" value="Sigma70_r2"/>
    <property type="match status" value="1"/>
</dbReference>
<comment type="caution">
    <text evidence="7">The sequence shown here is derived from an EMBL/GenBank/DDBJ whole genome shotgun (WGS) entry which is preliminary data.</text>
</comment>
<dbReference type="InterPro" id="IPR013249">
    <property type="entry name" value="RNA_pol_sigma70_r4_t2"/>
</dbReference>